<evidence type="ECO:0000313" key="2">
    <source>
        <dbReference type="Proteomes" id="UP000691718"/>
    </source>
</evidence>
<proteinExistence type="predicted"/>
<organism evidence="1 2">
    <name type="scientific">Parnassius apollo</name>
    <name type="common">Apollo butterfly</name>
    <name type="synonym">Papilio apollo</name>
    <dbReference type="NCBI Taxonomy" id="110799"/>
    <lineage>
        <taxon>Eukaryota</taxon>
        <taxon>Metazoa</taxon>
        <taxon>Ecdysozoa</taxon>
        <taxon>Arthropoda</taxon>
        <taxon>Hexapoda</taxon>
        <taxon>Insecta</taxon>
        <taxon>Pterygota</taxon>
        <taxon>Neoptera</taxon>
        <taxon>Endopterygota</taxon>
        <taxon>Lepidoptera</taxon>
        <taxon>Glossata</taxon>
        <taxon>Ditrysia</taxon>
        <taxon>Papilionoidea</taxon>
        <taxon>Papilionidae</taxon>
        <taxon>Parnassiinae</taxon>
        <taxon>Parnassini</taxon>
        <taxon>Parnassius</taxon>
        <taxon>Parnassius</taxon>
    </lineage>
</organism>
<accession>A0A8S3WAZ2</accession>
<dbReference type="OrthoDB" id="6781302at2759"/>
<dbReference type="Proteomes" id="UP000691718">
    <property type="component" value="Unassembled WGS sequence"/>
</dbReference>
<dbReference type="EMBL" id="CAJQZP010000220">
    <property type="protein sequence ID" value="CAG4948866.1"/>
    <property type="molecule type" value="Genomic_DNA"/>
</dbReference>
<comment type="caution">
    <text evidence="1">The sequence shown here is derived from an EMBL/GenBank/DDBJ whole genome shotgun (WGS) entry which is preliminary data.</text>
</comment>
<evidence type="ECO:0000313" key="1">
    <source>
        <dbReference type="EMBL" id="CAG4948866.1"/>
    </source>
</evidence>
<protein>
    <submittedName>
        <fullName evidence="1">(apollo) hypothetical protein</fullName>
    </submittedName>
</protein>
<name>A0A8S3WAZ2_PARAO</name>
<sequence length="119" mass="14252">MDKCQFEDSSSTYKLQNSSPRAYFCDMREVTFLRGTHIIYYKTAFHNEEEYSLDFLRLKNIKSGIPPQNQKNRYRGITQERKTAIIQKLTPLMPDNRKWFWYNLPTDKNSVDLTQVDED</sequence>
<dbReference type="AlphaFoldDB" id="A0A8S3WAZ2"/>
<gene>
    <name evidence="1" type="ORF">PAPOLLO_LOCUS3873</name>
</gene>
<reference evidence="1" key="1">
    <citation type="submission" date="2021-04" db="EMBL/GenBank/DDBJ databases">
        <authorList>
            <person name="Tunstrom K."/>
        </authorList>
    </citation>
    <scope>NUCLEOTIDE SEQUENCE</scope>
</reference>
<keyword evidence="2" id="KW-1185">Reference proteome</keyword>